<evidence type="ECO:0000313" key="1">
    <source>
        <dbReference type="EMBL" id="QHT34367.1"/>
    </source>
</evidence>
<name>A0A6C0EYY0_9ZZZZ</name>
<proteinExistence type="predicted"/>
<organism evidence="1">
    <name type="scientific">viral metagenome</name>
    <dbReference type="NCBI Taxonomy" id="1070528"/>
    <lineage>
        <taxon>unclassified sequences</taxon>
        <taxon>metagenomes</taxon>
        <taxon>organismal metagenomes</taxon>
    </lineage>
</organism>
<dbReference type="EMBL" id="MN738999">
    <property type="protein sequence ID" value="QHT34367.1"/>
    <property type="molecule type" value="Genomic_DNA"/>
</dbReference>
<reference evidence="1" key="1">
    <citation type="journal article" date="2020" name="Nature">
        <title>Giant virus diversity and host interactions through global metagenomics.</title>
        <authorList>
            <person name="Schulz F."/>
            <person name="Roux S."/>
            <person name="Paez-Espino D."/>
            <person name="Jungbluth S."/>
            <person name="Walsh D.A."/>
            <person name="Denef V.J."/>
            <person name="McMahon K.D."/>
            <person name="Konstantinidis K.T."/>
            <person name="Eloe-Fadrosh E.A."/>
            <person name="Kyrpides N.C."/>
            <person name="Woyke T."/>
        </authorList>
    </citation>
    <scope>NUCLEOTIDE SEQUENCE</scope>
    <source>
        <strain evidence="1">GVMAG-M-3300009163-63</strain>
    </source>
</reference>
<sequence length="34" mass="4179">MRHEGNGIAIAEKKSNDNNEEWFEMWISWWGWLL</sequence>
<protein>
    <submittedName>
        <fullName evidence="1">Uncharacterized protein</fullName>
    </submittedName>
</protein>
<dbReference type="AlphaFoldDB" id="A0A6C0EYY0"/>
<accession>A0A6C0EYY0</accession>